<evidence type="ECO:0000256" key="4">
    <source>
        <dbReference type="ARBA" id="ARBA00023239"/>
    </source>
</evidence>
<keyword evidence="9" id="KW-1185">Reference proteome</keyword>
<comment type="cofactor">
    <cofactor evidence="1">
        <name>a divalent metal cation</name>
        <dbReference type="ChEBI" id="CHEBI:60240"/>
    </cofactor>
</comment>
<keyword evidence="4 8" id="KW-0456">Lyase</keyword>
<dbReference type="GO" id="GO:0043748">
    <property type="term" value="F:O-succinylbenzoate synthase activity"/>
    <property type="evidence" value="ECO:0007669"/>
    <property type="project" value="UniProtKB-EC"/>
</dbReference>
<dbReference type="InterPro" id="IPR013341">
    <property type="entry name" value="Mandelate_racemase_N_dom"/>
</dbReference>
<dbReference type="SFLD" id="SFLDG00180">
    <property type="entry name" value="muconate_cycloisomerase"/>
    <property type="match status" value="1"/>
</dbReference>
<feature type="domain" description="Mandelate racemase/muconate lactonizing enzyme C-terminal" evidence="7">
    <location>
        <begin position="145"/>
        <end position="239"/>
    </location>
</feature>
<name>A0ABY8QRJ5_9MICO</name>
<accession>A0ABY8QRJ5</accession>
<evidence type="ECO:0000256" key="6">
    <source>
        <dbReference type="NCBIfam" id="TIGR01928"/>
    </source>
</evidence>
<sequence length="377" mass="40329">MTMRVVEASLHLVRLPLVHQFQTSSHRKAHLDHILVRLVDESGVVGWGEIASPSDPFYCPETVETCWLIAEKYLLPAVLGAEWEHPAEVPALWRKVRGHRFAAAGIDAAAWTLFAEAQELPLSTVLGGTRTSVTAGVSLGIEPTIDALLGQVQIHASAGYQRVKLKIAPGWDVEPVAAVRQAFGDVDLHVDANGAYPATDESFAVMRQLDAQGLRMIEQPFAPRDFVSHGKLQSQIGTPICLDESVEDLADFRTALALDAGRILNIKVSRMGGLTAARAAHGLAAEHGVPVWCGGMHEFGIGRAANVALSSLPGFSLPSDVSASAKYYARDVIVPAVEAEQGEVLVPASPGLGYAVDEDFVAQNELRVARLGEETSG</sequence>
<evidence type="ECO:0000313" key="9">
    <source>
        <dbReference type="Proteomes" id="UP001209083"/>
    </source>
</evidence>
<protein>
    <recommendedName>
        <fullName evidence="5 6">o-succinylbenzoate synthase</fullName>
        <ecNumber evidence="5 6">4.2.1.113</ecNumber>
    </recommendedName>
</protein>
<dbReference type="EC" id="4.2.1.113" evidence="5 6"/>
<dbReference type="Pfam" id="PF02746">
    <property type="entry name" value="MR_MLE_N"/>
    <property type="match status" value="1"/>
</dbReference>
<dbReference type="InterPro" id="IPR029017">
    <property type="entry name" value="Enolase-like_N"/>
</dbReference>
<dbReference type="PANTHER" id="PTHR48073">
    <property type="entry name" value="O-SUCCINYLBENZOATE SYNTHASE-RELATED"/>
    <property type="match status" value="1"/>
</dbReference>
<dbReference type="InterPro" id="IPR029065">
    <property type="entry name" value="Enolase_C-like"/>
</dbReference>
<dbReference type="RefSeq" id="WP_349637726.1">
    <property type="nucleotide sequence ID" value="NZ_CP090958.1"/>
</dbReference>
<keyword evidence="2" id="KW-0479">Metal-binding</keyword>
<evidence type="ECO:0000313" key="8">
    <source>
        <dbReference type="EMBL" id="WGW10944.1"/>
    </source>
</evidence>
<dbReference type="EMBL" id="CP090958">
    <property type="protein sequence ID" value="WGW10944.1"/>
    <property type="molecule type" value="Genomic_DNA"/>
</dbReference>
<evidence type="ECO:0000256" key="3">
    <source>
        <dbReference type="ARBA" id="ARBA00022842"/>
    </source>
</evidence>
<dbReference type="InterPro" id="IPR010197">
    <property type="entry name" value="OSBS/NAAAR"/>
</dbReference>
<dbReference type="SFLD" id="SFLDS00001">
    <property type="entry name" value="Enolase"/>
    <property type="match status" value="1"/>
</dbReference>
<keyword evidence="3" id="KW-0460">Magnesium</keyword>
<dbReference type="Gene3D" id="3.20.20.120">
    <property type="entry name" value="Enolase-like C-terminal domain"/>
    <property type="match status" value="1"/>
</dbReference>
<dbReference type="SUPFAM" id="SSF51604">
    <property type="entry name" value="Enolase C-terminal domain-like"/>
    <property type="match status" value="1"/>
</dbReference>
<gene>
    <name evidence="8" type="primary">menC</name>
    <name evidence="8" type="ORF">LWF01_12610</name>
</gene>
<organism evidence="8 9">
    <name type="scientific">Saxibacter everestensis</name>
    <dbReference type="NCBI Taxonomy" id="2909229"/>
    <lineage>
        <taxon>Bacteria</taxon>
        <taxon>Bacillati</taxon>
        <taxon>Actinomycetota</taxon>
        <taxon>Actinomycetes</taxon>
        <taxon>Micrococcales</taxon>
        <taxon>Brevibacteriaceae</taxon>
        <taxon>Saxibacter</taxon>
    </lineage>
</organism>
<dbReference type="PANTHER" id="PTHR48073:SF5">
    <property type="entry name" value="O-SUCCINYLBENZOATE SYNTHASE"/>
    <property type="match status" value="1"/>
</dbReference>
<dbReference type="SMART" id="SM00922">
    <property type="entry name" value="MR_MLE"/>
    <property type="match status" value="1"/>
</dbReference>
<dbReference type="NCBIfam" id="TIGR01928">
    <property type="entry name" value="menC_lowGC_arch"/>
    <property type="match status" value="1"/>
</dbReference>
<dbReference type="InterPro" id="IPR013342">
    <property type="entry name" value="Mandelate_racemase_C"/>
</dbReference>
<reference evidence="8 9" key="1">
    <citation type="submission" date="2023-05" db="EMBL/GenBank/DDBJ databases">
        <title>Lithophilousrod everest ZFBP1038 complete genpme.</title>
        <authorList>
            <person name="Tian M."/>
        </authorList>
    </citation>
    <scope>NUCLEOTIDE SEQUENCE [LARGE SCALE GENOMIC DNA]</scope>
    <source>
        <strain evidence="8 9">ZFBP1038</strain>
    </source>
</reference>
<dbReference type="Pfam" id="PF13378">
    <property type="entry name" value="MR_MLE_C"/>
    <property type="match status" value="1"/>
</dbReference>
<dbReference type="SUPFAM" id="SSF54826">
    <property type="entry name" value="Enolase N-terminal domain-like"/>
    <property type="match status" value="1"/>
</dbReference>
<dbReference type="InterPro" id="IPR036849">
    <property type="entry name" value="Enolase-like_C_sf"/>
</dbReference>
<evidence type="ECO:0000256" key="2">
    <source>
        <dbReference type="ARBA" id="ARBA00022723"/>
    </source>
</evidence>
<evidence type="ECO:0000256" key="5">
    <source>
        <dbReference type="ARBA" id="ARBA00029491"/>
    </source>
</evidence>
<dbReference type="SFLD" id="SFLDF00009">
    <property type="entry name" value="o-succinylbenzoate_synthase"/>
    <property type="match status" value="1"/>
</dbReference>
<dbReference type="Gene3D" id="3.30.390.10">
    <property type="entry name" value="Enolase-like, N-terminal domain"/>
    <property type="match status" value="1"/>
</dbReference>
<proteinExistence type="predicted"/>
<evidence type="ECO:0000256" key="1">
    <source>
        <dbReference type="ARBA" id="ARBA00001968"/>
    </source>
</evidence>
<dbReference type="Proteomes" id="UP001209083">
    <property type="component" value="Chromosome"/>
</dbReference>
<evidence type="ECO:0000259" key="7">
    <source>
        <dbReference type="SMART" id="SM00922"/>
    </source>
</evidence>